<dbReference type="OrthoDB" id="10574148at2759"/>
<dbReference type="AlphaFoldDB" id="A0A2C5ZTA8"/>
<gene>
    <name evidence="3" type="ORF">CDD82_2847</name>
</gene>
<organism evidence="3 4">
    <name type="scientific">Ophiocordyceps australis</name>
    <dbReference type="NCBI Taxonomy" id="1399860"/>
    <lineage>
        <taxon>Eukaryota</taxon>
        <taxon>Fungi</taxon>
        <taxon>Dikarya</taxon>
        <taxon>Ascomycota</taxon>
        <taxon>Pezizomycotina</taxon>
        <taxon>Sordariomycetes</taxon>
        <taxon>Hypocreomycetidae</taxon>
        <taxon>Hypocreales</taxon>
        <taxon>Ophiocordycipitaceae</taxon>
        <taxon>Ophiocordyceps</taxon>
    </lineage>
</organism>
<feature type="region of interest" description="Disordered" evidence="1">
    <location>
        <begin position="63"/>
        <end position="92"/>
    </location>
</feature>
<reference evidence="3 4" key="1">
    <citation type="submission" date="2017-06" db="EMBL/GenBank/DDBJ databases">
        <title>Ant-infecting Ophiocordyceps genomes reveal a high diversity of potential behavioral manipulation genes and a possible major role for enterotoxins.</title>
        <authorList>
            <person name="De Bekker C."/>
            <person name="Evans H.C."/>
            <person name="Brachmann A."/>
            <person name="Hughes D.P."/>
        </authorList>
    </citation>
    <scope>NUCLEOTIDE SEQUENCE [LARGE SCALE GENOMIC DNA]</scope>
    <source>
        <strain evidence="3 4">1348a</strain>
    </source>
</reference>
<evidence type="ECO:0000313" key="3">
    <source>
        <dbReference type="EMBL" id="PHH83236.1"/>
    </source>
</evidence>
<accession>A0A2C5ZTA8</accession>
<feature type="compositionally biased region" description="Low complexity" evidence="1">
    <location>
        <begin position="68"/>
        <end position="80"/>
    </location>
</feature>
<feature type="compositionally biased region" description="Polar residues" evidence="1">
    <location>
        <begin position="295"/>
        <end position="308"/>
    </location>
</feature>
<feature type="chain" id="PRO_5012699688" evidence="2">
    <location>
        <begin position="26"/>
        <end position="368"/>
    </location>
</feature>
<dbReference type="Proteomes" id="UP000224854">
    <property type="component" value="Unassembled WGS sequence"/>
</dbReference>
<dbReference type="EMBL" id="NJEU01000021">
    <property type="protein sequence ID" value="PHH83236.1"/>
    <property type="molecule type" value="Genomic_DNA"/>
</dbReference>
<evidence type="ECO:0000313" key="4">
    <source>
        <dbReference type="Proteomes" id="UP000224854"/>
    </source>
</evidence>
<sequence>MISSRGAAFSLSLALCLILCPSSHATPTSLDKRGWPFGESAQAPGTSNPGIVSRIRNHFGASANSVAPSMPRFSRSSSNSATAGPDWTTPGRGKISFGYREHNGQLWSATRGRLPTSSSEVDTSNPMAKWYTKDREGNWRVHRVENGEESKMKLFKSETQDWNRPRVALGPNWKARDSINVYQNGFREHNGELWSSTQGRLPTSRYQIDVRNPHARWYEKDEDGSWRKVKIVQGNELVKTVFEPTHTSVHPLREDFNQIGDSDSNLRLSRTEQATRYHHTGSRRISRDQQLPPMRQQNYYSFDPTSQEARSDSVSDFHSSSSLGSSSSGMRDGSEPSWRPRPIAPPEPRRSRPSITLPVDIPGPSSVK</sequence>
<keyword evidence="4" id="KW-1185">Reference proteome</keyword>
<protein>
    <submittedName>
        <fullName evidence="3">Uncharacterized protein</fullName>
    </submittedName>
</protein>
<name>A0A2C5ZTA8_9HYPO</name>
<evidence type="ECO:0000256" key="1">
    <source>
        <dbReference type="SAM" id="MobiDB-lite"/>
    </source>
</evidence>
<feature type="signal peptide" evidence="2">
    <location>
        <begin position="1"/>
        <end position="25"/>
    </location>
</feature>
<proteinExistence type="predicted"/>
<feature type="compositionally biased region" description="Low complexity" evidence="1">
    <location>
        <begin position="316"/>
        <end position="341"/>
    </location>
</feature>
<comment type="caution">
    <text evidence="3">The sequence shown here is derived from an EMBL/GenBank/DDBJ whole genome shotgun (WGS) entry which is preliminary data.</text>
</comment>
<evidence type="ECO:0000256" key="2">
    <source>
        <dbReference type="SAM" id="SignalP"/>
    </source>
</evidence>
<keyword evidence="2" id="KW-0732">Signal</keyword>
<feature type="region of interest" description="Disordered" evidence="1">
    <location>
        <begin position="275"/>
        <end position="368"/>
    </location>
</feature>